<dbReference type="ExpressionAtlas" id="A0A3L6FKE2">
    <property type="expression patterns" value="baseline and differential"/>
</dbReference>
<proteinExistence type="predicted"/>
<gene>
    <name evidence="1" type="primary">SCD1_3</name>
    <name evidence="1" type="ORF">Zm00014a_042866</name>
</gene>
<accession>A0A3L6FKE2</accession>
<name>A0A3L6FKE2_MAIZE</name>
<organism evidence="1">
    <name type="scientific">Zea mays</name>
    <name type="common">Maize</name>
    <dbReference type="NCBI Taxonomy" id="4577"/>
    <lineage>
        <taxon>Eukaryota</taxon>
        <taxon>Viridiplantae</taxon>
        <taxon>Streptophyta</taxon>
        <taxon>Embryophyta</taxon>
        <taxon>Tracheophyta</taxon>
        <taxon>Spermatophyta</taxon>
        <taxon>Magnoliopsida</taxon>
        <taxon>Liliopsida</taxon>
        <taxon>Poales</taxon>
        <taxon>Poaceae</taxon>
        <taxon>PACMAD clade</taxon>
        <taxon>Panicoideae</taxon>
        <taxon>Andropogonodae</taxon>
        <taxon>Andropogoneae</taxon>
        <taxon>Tripsacinae</taxon>
        <taxon>Zea</taxon>
    </lineage>
</organism>
<reference evidence="1" key="1">
    <citation type="journal article" date="2018" name="Nat. Genet.">
        <title>Extensive intraspecific gene order and gene structural variations between Mo17 and other maize genomes.</title>
        <authorList>
            <person name="Sun S."/>
            <person name="Zhou Y."/>
            <person name="Chen J."/>
            <person name="Shi J."/>
            <person name="Zhao H."/>
            <person name="Zhao H."/>
            <person name="Song W."/>
            <person name="Zhang M."/>
            <person name="Cui Y."/>
            <person name="Dong X."/>
            <person name="Liu H."/>
            <person name="Ma X."/>
            <person name="Jiao Y."/>
            <person name="Wang B."/>
            <person name="Wei X."/>
            <person name="Stein J.C."/>
            <person name="Glaubitz J.C."/>
            <person name="Lu F."/>
            <person name="Yu G."/>
            <person name="Liang C."/>
            <person name="Fengler K."/>
            <person name="Li B."/>
            <person name="Rafalski A."/>
            <person name="Schnable P.S."/>
            <person name="Ware D.H."/>
            <person name="Buckler E.S."/>
            <person name="Lai J."/>
        </authorList>
    </citation>
    <scope>NUCLEOTIDE SEQUENCE [LARGE SCALE GENOMIC DNA]</scope>
    <source>
        <tissue evidence="1">Seedling</tissue>
    </source>
</reference>
<dbReference type="Proteomes" id="UP000251960">
    <property type="component" value="Chromosome 3"/>
</dbReference>
<sequence length="190" mass="20810">MVFKAGLGLPDIDSWNMIEKIAERNNLGYKQLIKLRALLTHLQQLRIGYWGVAIGKSQPLQSYGMASPHAIDVIDESQQPAEASGLGRSWVQSDGNAVAATGKTEISAAQKKTQTNMRTLRGHTGAITALHCVTRKEVWDLVGDREDAGFFISGSTDCTVNLAKRRKMRYTKIGIGTCVCFVRKTTVSAQ</sequence>
<evidence type="ECO:0000313" key="1">
    <source>
        <dbReference type="EMBL" id="PWZ33665.1"/>
    </source>
</evidence>
<dbReference type="EMBL" id="NCVQ01000004">
    <property type="protein sequence ID" value="PWZ33665.1"/>
    <property type="molecule type" value="Genomic_DNA"/>
</dbReference>
<comment type="caution">
    <text evidence="1">The sequence shown here is derived from an EMBL/GenBank/DDBJ whole genome shotgun (WGS) entry which is preliminary data.</text>
</comment>
<dbReference type="AlphaFoldDB" id="A0A3L6FKE2"/>
<protein>
    <submittedName>
        <fullName evidence="1">DENN domain and WD repeat-containing protein SCD1</fullName>
    </submittedName>
</protein>